<feature type="region of interest" description="Disordered" evidence="1">
    <location>
        <begin position="62"/>
        <end position="87"/>
    </location>
</feature>
<comment type="caution">
    <text evidence="2">The sequence shown here is derived from an EMBL/GenBank/DDBJ whole genome shotgun (WGS) entry which is preliminary data.</text>
</comment>
<reference evidence="2" key="1">
    <citation type="journal article" date="2022" name="bioRxiv">
        <title>Sequencing and chromosome-scale assembly of the giantPleurodeles waltlgenome.</title>
        <authorList>
            <person name="Brown T."/>
            <person name="Elewa A."/>
            <person name="Iarovenko S."/>
            <person name="Subramanian E."/>
            <person name="Araus A.J."/>
            <person name="Petzold A."/>
            <person name="Susuki M."/>
            <person name="Suzuki K.-i.T."/>
            <person name="Hayashi T."/>
            <person name="Toyoda A."/>
            <person name="Oliveira C."/>
            <person name="Osipova E."/>
            <person name="Leigh N.D."/>
            <person name="Simon A."/>
            <person name="Yun M.H."/>
        </authorList>
    </citation>
    <scope>NUCLEOTIDE SEQUENCE</scope>
    <source>
        <strain evidence="2">20211129_DDA</strain>
        <tissue evidence="2">Liver</tissue>
    </source>
</reference>
<evidence type="ECO:0000313" key="3">
    <source>
        <dbReference type="Proteomes" id="UP001066276"/>
    </source>
</evidence>
<proteinExistence type="predicted"/>
<sequence length="126" mass="13622">MRSLAARVSLRAAAQRSSSEEPAGKCKPSSLPRISQLQRLIFHSVRFQRGSKTRLATPLVREPQVSAPKKAPRALATPANAPSAPYSASCTGHLRGASDATYAVCPVPRRRQTGYMHGPEAEPEFK</sequence>
<dbReference type="EMBL" id="JANPWB010000010">
    <property type="protein sequence ID" value="KAJ1134579.1"/>
    <property type="molecule type" value="Genomic_DNA"/>
</dbReference>
<organism evidence="2 3">
    <name type="scientific">Pleurodeles waltl</name>
    <name type="common">Iberian ribbed newt</name>
    <dbReference type="NCBI Taxonomy" id="8319"/>
    <lineage>
        <taxon>Eukaryota</taxon>
        <taxon>Metazoa</taxon>
        <taxon>Chordata</taxon>
        <taxon>Craniata</taxon>
        <taxon>Vertebrata</taxon>
        <taxon>Euteleostomi</taxon>
        <taxon>Amphibia</taxon>
        <taxon>Batrachia</taxon>
        <taxon>Caudata</taxon>
        <taxon>Salamandroidea</taxon>
        <taxon>Salamandridae</taxon>
        <taxon>Pleurodelinae</taxon>
        <taxon>Pleurodeles</taxon>
    </lineage>
</organism>
<gene>
    <name evidence="2" type="ORF">NDU88_001030</name>
</gene>
<evidence type="ECO:0000256" key="1">
    <source>
        <dbReference type="SAM" id="MobiDB-lite"/>
    </source>
</evidence>
<protein>
    <submittedName>
        <fullName evidence="2">Uncharacterized protein</fullName>
    </submittedName>
</protein>
<accession>A0AAV7Q2U9</accession>
<evidence type="ECO:0000313" key="2">
    <source>
        <dbReference type="EMBL" id="KAJ1134579.1"/>
    </source>
</evidence>
<dbReference type="AlphaFoldDB" id="A0AAV7Q2U9"/>
<feature type="region of interest" description="Disordered" evidence="1">
    <location>
        <begin position="1"/>
        <end position="30"/>
    </location>
</feature>
<feature type="compositionally biased region" description="Low complexity" evidence="1">
    <location>
        <begin position="1"/>
        <end position="17"/>
    </location>
</feature>
<dbReference type="Proteomes" id="UP001066276">
    <property type="component" value="Chromosome 6"/>
</dbReference>
<feature type="compositionally biased region" description="Low complexity" evidence="1">
    <location>
        <begin position="76"/>
        <end position="87"/>
    </location>
</feature>
<keyword evidence="3" id="KW-1185">Reference proteome</keyword>
<name>A0AAV7Q2U9_PLEWA</name>